<dbReference type="GO" id="GO:0070403">
    <property type="term" value="F:NAD+ binding"/>
    <property type="evidence" value="ECO:0007669"/>
    <property type="project" value="InterPro"/>
</dbReference>
<evidence type="ECO:0000313" key="7">
    <source>
        <dbReference type="Proteomes" id="UP000198604"/>
    </source>
</evidence>
<evidence type="ECO:0000313" key="6">
    <source>
        <dbReference type="EMBL" id="CQR24518.1"/>
    </source>
</evidence>
<gene>
    <name evidence="6" type="ORF">BN1356_00865</name>
</gene>
<dbReference type="GO" id="GO:0042732">
    <property type="term" value="P:D-xylose metabolic process"/>
    <property type="evidence" value="ECO:0007669"/>
    <property type="project" value="InterPro"/>
</dbReference>
<dbReference type="PANTHER" id="PTHR43078">
    <property type="entry name" value="UDP-GLUCURONIC ACID DECARBOXYLASE-RELATED"/>
    <property type="match status" value="1"/>
</dbReference>
<organism evidence="6 7">
    <name type="scientific">Streptococcus varani</name>
    <dbReference type="NCBI Taxonomy" id="1608583"/>
    <lineage>
        <taxon>Bacteria</taxon>
        <taxon>Bacillati</taxon>
        <taxon>Bacillota</taxon>
        <taxon>Bacilli</taxon>
        <taxon>Lactobacillales</taxon>
        <taxon>Streptococcaceae</taxon>
        <taxon>Streptococcus</taxon>
    </lineage>
</organism>
<dbReference type="Proteomes" id="UP000198604">
    <property type="component" value="Unassembled WGS sequence"/>
</dbReference>
<dbReference type="OrthoDB" id="9771073at2"/>
<evidence type="ECO:0000256" key="2">
    <source>
        <dbReference type="ARBA" id="ARBA00022793"/>
    </source>
</evidence>
<evidence type="ECO:0000256" key="1">
    <source>
        <dbReference type="ARBA" id="ARBA00001911"/>
    </source>
</evidence>
<dbReference type="EMBL" id="CTEN01000002">
    <property type="protein sequence ID" value="CQR24518.1"/>
    <property type="molecule type" value="Genomic_DNA"/>
</dbReference>
<keyword evidence="3" id="KW-0520">NAD</keyword>
<dbReference type="SUPFAM" id="SSF51735">
    <property type="entry name" value="NAD(P)-binding Rossmann-fold domains"/>
    <property type="match status" value="1"/>
</dbReference>
<sequence>MRTFNKSNYFSSLDRLVTDEIKTFFDKSILITGANGLIGGSLLDFFLFLNEKYQANISLAVVVRKDLEVHDFFQEQKVARIIQSVEEVIHFDGDLDYIFHTASNAHPQAYDLYPVETIMTTVAGTKNTLELAKEKDAKLIFVSSSEVYGELPEGAKHHVENLYGLIDILSPRSCYSESKRLAETLIVSYIKEFGVEASIVRPAYIYGARFAEANTRADVDFIKKCLAKENIVMKTKGSQRRSYCYVLDCVSAMLAVALKGENGAAYNISSDSGNVQLVDFARKLAEISGVELIFDIQESGAGSPVQNSLLSNEKLKGLGWNEGFDLSEGIRDTFSNILVSSFKEMK</sequence>
<dbReference type="GO" id="GO:0005737">
    <property type="term" value="C:cytoplasm"/>
    <property type="evidence" value="ECO:0007669"/>
    <property type="project" value="TreeGrafter"/>
</dbReference>
<dbReference type="Gene3D" id="3.40.50.720">
    <property type="entry name" value="NAD(P)-binding Rossmann-like Domain"/>
    <property type="match status" value="1"/>
</dbReference>
<dbReference type="AlphaFoldDB" id="A0A0E4H4C8"/>
<dbReference type="GO" id="GO:0048040">
    <property type="term" value="F:UDP-glucuronate decarboxylase activity"/>
    <property type="evidence" value="ECO:0007669"/>
    <property type="project" value="TreeGrafter"/>
</dbReference>
<proteinExistence type="predicted"/>
<dbReference type="STRING" id="1608583.BN1356_00865"/>
<dbReference type="InterPro" id="IPR001509">
    <property type="entry name" value="Epimerase_deHydtase"/>
</dbReference>
<keyword evidence="7" id="KW-1185">Reference proteome</keyword>
<evidence type="ECO:0000259" key="5">
    <source>
        <dbReference type="Pfam" id="PF01370"/>
    </source>
</evidence>
<name>A0A0E4H4C8_9STRE</name>
<evidence type="ECO:0000256" key="3">
    <source>
        <dbReference type="ARBA" id="ARBA00023027"/>
    </source>
</evidence>
<feature type="domain" description="NAD-dependent epimerase/dehydratase" evidence="5">
    <location>
        <begin position="29"/>
        <end position="268"/>
    </location>
</feature>
<keyword evidence="2" id="KW-0210">Decarboxylase</keyword>
<protein>
    <submittedName>
        <fullName evidence="6">Nucleotide sugar dehydratase</fullName>
    </submittedName>
</protein>
<evidence type="ECO:0000256" key="4">
    <source>
        <dbReference type="ARBA" id="ARBA00023239"/>
    </source>
</evidence>
<dbReference type="InterPro" id="IPR036291">
    <property type="entry name" value="NAD(P)-bd_dom_sf"/>
</dbReference>
<comment type="cofactor">
    <cofactor evidence="1">
        <name>NAD(+)</name>
        <dbReference type="ChEBI" id="CHEBI:57540"/>
    </cofactor>
</comment>
<reference evidence="7" key="1">
    <citation type="submission" date="2015-03" db="EMBL/GenBank/DDBJ databases">
        <authorList>
            <person name="Urmite Genomes"/>
        </authorList>
    </citation>
    <scope>NUCLEOTIDE SEQUENCE [LARGE SCALE GENOMIC DNA]</scope>
    <source>
        <strain evidence="7">FF10</strain>
    </source>
</reference>
<dbReference type="InterPro" id="IPR044516">
    <property type="entry name" value="UXS-like"/>
</dbReference>
<dbReference type="Pfam" id="PF01370">
    <property type="entry name" value="Epimerase"/>
    <property type="match status" value="1"/>
</dbReference>
<dbReference type="PANTHER" id="PTHR43078:SF6">
    <property type="entry name" value="UDP-GLUCURONIC ACID DECARBOXYLASE 1"/>
    <property type="match status" value="1"/>
</dbReference>
<accession>A0A0E4H4C8</accession>
<keyword evidence="4" id="KW-0456">Lyase</keyword>